<dbReference type="Gene3D" id="3.30.750.24">
    <property type="entry name" value="STAS domain"/>
    <property type="match status" value="1"/>
</dbReference>
<dbReference type="CDD" id="cd07041">
    <property type="entry name" value="STAS_RsbR_RsbS_like"/>
    <property type="match status" value="1"/>
</dbReference>
<reference evidence="2" key="1">
    <citation type="submission" date="2015-02" db="EMBL/GenBank/DDBJ databases">
        <title>Genome Assembly of Bacillaceae bacterium MTCC 8252.</title>
        <authorList>
            <person name="Verma A."/>
            <person name="Khatri I."/>
            <person name="Mual P."/>
            <person name="Subramanian S."/>
            <person name="Krishnamurthi S."/>
        </authorList>
    </citation>
    <scope>NUCLEOTIDE SEQUENCE [LARGE SCALE GENOMIC DNA]</scope>
    <source>
        <strain evidence="2">MTCC 8252</strain>
    </source>
</reference>
<feature type="domain" description="STAS" evidence="1">
    <location>
        <begin position="159"/>
        <end position="270"/>
    </location>
</feature>
<evidence type="ECO:0000259" key="1">
    <source>
        <dbReference type="PROSITE" id="PS50801"/>
    </source>
</evidence>
<dbReference type="PROSITE" id="PS50801">
    <property type="entry name" value="STAS"/>
    <property type="match status" value="1"/>
</dbReference>
<dbReference type="PANTHER" id="PTHR33745:SF8">
    <property type="entry name" value="BLUE-LIGHT PHOTORECEPTOR"/>
    <property type="match status" value="1"/>
</dbReference>
<name>A0A0F5I6A3_BACTR</name>
<keyword evidence="3" id="KW-1185">Reference proteome</keyword>
<dbReference type="AlphaFoldDB" id="A0A0F5I6A3"/>
<dbReference type="OrthoDB" id="2677458at2"/>
<protein>
    <submittedName>
        <fullName evidence="2">Sulfate transporter/antisigma-factor antagonist STAS</fullName>
    </submittedName>
</protein>
<organism evidence="2 3">
    <name type="scientific">Bacillus thermotolerans</name>
    <name type="common">Quasibacillus thermotolerans</name>
    <dbReference type="NCBI Taxonomy" id="1221996"/>
    <lineage>
        <taxon>Bacteria</taxon>
        <taxon>Bacillati</taxon>
        <taxon>Bacillota</taxon>
        <taxon>Bacilli</taxon>
        <taxon>Bacillales</taxon>
        <taxon>Bacillaceae</taxon>
        <taxon>Bacillus</taxon>
    </lineage>
</organism>
<dbReference type="InterPro" id="IPR002645">
    <property type="entry name" value="STAS_dom"/>
</dbReference>
<gene>
    <name evidence="2" type="ORF">QY95_01266</name>
</gene>
<dbReference type="InterPro" id="IPR051932">
    <property type="entry name" value="Bact_StressResp_Reg"/>
</dbReference>
<dbReference type="PANTHER" id="PTHR33745">
    <property type="entry name" value="RSBT ANTAGONIST PROTEIN RSBS-RELATED"/>
    <property type="match status" value="1"/>
</dbReference>
<accession>A0A0F5HXL9</accession>
<dbReference type="STRING" id="1221996.QY95_01266"/>
<evidence type="ECO:0000313" key="3">
    <source>
        <dbReference type="Proteomes" id="UP000031563"/>
    </source>
</evidence>
<comment type="caution">
    <text evidence="2">The sequence shown here is derived from an EMBL/GenBank/DDBJ whole genome shotgun (WGS) entry which is preliminary data.</text>
</comment>
<dbReference type="InterPro" id="IPR036513">
    <property type="entry name" value="STAS_dom_sf"/>
</dbReference>
<dbReference type="RefSeq" id="WP_039233232.1">
    <property type="nucleotide sequence ID" value="NZ_JWIQ02000013.1"/>
</dbReference>
<dbReference type="SUPFAM" id="SSF52091">
    <property type="entry name" value="SpoIIaa-like"/>
    <property type="match status" value="1"/>
</dbReference>
<dbReference type="EMBL" id="JWIR02000027">
    <property type="protein sequence ID" value="KKB40692.1"/>
    <property type="molecule type" value="Genomic_DNA"/>
</dbReference>
<evidence type="ECO:0000313" key="2">
    <source>
        <dbReference type="EMBL" id="KKB40692.1"/>
    </source>
</evidence>
<sequence length="271" mass="30728">MTLLSKVGNYLIENTESLALKVVEEVLHRMELKIPEWEKEQAVAMYKKLMGFLGISLIEDRDGIPEELISWSKGNGERQAQTGEKISTIIVRYPTTRDVFSDLLTEISEEFELPKKETIFVIKKVNNILDISLNESVFAYERSTDQMMDQTKREMAELSAPVVPVKDHVAILPLIGEIDPYRAAYIMDKVVPKIAKLQINYLIADFSGILTLDDEVAHYLYQLENVFRLLGIQLIVTGMRPELAQAVVRSGIDMSSIPTFAYVKQALESLT</sequence>
<proteinExistence type="predicted"/>
<dbReference type="Proteomes" id="UP000031563">
    <property type="component" value="Unassembled WGS sequence"/>
</dbReference>
<accession>A0A0F5I6A3</accession>
<dbReference type="Pfam" id="PF01740">
    <property type="entry name" value="STAS"/>
    <property type="match status" value="1"/>
</dbReference>